<evidence type="ECO:0000313" key="4">
    <source>
        <dbReference type="WormBase" id="C46F9.6"/>
    </source>
</evidence>
<dbReference type="PANTHER" id="PTHR46308:SF1">
    <property type="entry name" value="MATH DOMAIN-CONTAINING PROTEIN"/>
    <property type="match status" value="1"/>
</dbReference>
<dbReference type="InParanoid" id="A0A5S9MPZ0"/>
<dbReference type="KEGG" id="cel:CELE_C46F9.6"/>
<dbReference type="SUPFAM" id="SSF49599">
    <property type="entry name" value="TRAF domain-like"/>
    <property type="match status" value="1"/>
</dbReference>
<dbReference type="RefSeq" id="NP_001364529.1">
    <property type="nucleotide sequence ID" value="NM_001377706.1"/>
</dbReference>
<sequence>MSIYGKTFVLTHTFKNISAFREGDSCSDQVKRRCNIPWTVRISRIDGFLGVYLYCELEWSAHRKWSLHTKYTMKLVAVGGKFFRRTV</sequence>
<dbReference type="SMART" id="SM00061">
    <property type="entry name" value="MATH"/>
    <property type="match status" value="1"/>
</dbReference>
<dbReference type="WormBase" id="C46F9.6">
    <property type="protein sequence ID" value="CE54030"/>
    <property type="gene ID" value="WBGene00305104"/>
</dbReference>
<reference evidence="2 3" key="1">
    <citation type="journal article" date="1998" name="Science">
        <title>Genome sequence of the nematode C. elegans: a platform for investigating biology.</title>
        <authorList>
            <consortium name="The C. elegans sequencing consortium"/>
            <person name="Sulson J.E."/>
            <person name="Waterston R."/>
        </authorList>
    </citation>
    <scope>NUCLEOTIDE SEQUENCE [LARGE SCALE GENOMIC DNA]</scope>
    <source>
        <strain evidence="2 3">Bristol N2</strain>
    </source>
</reference>
<dbReference type="AGR" id="WB:WBGene00305104"/>
<evidence type="ECO:0000313" key="3">
    <source>
        <dbReference type="Proteomes" id="UP000001940"/>
    </source>
</evidence>
<dbReference type="InterPro" id="IPR002083">
    <property type="entry name" value="MATH/TRAF_dom"/>
</dbReference>
<protein>
    <submittedName>
        <fullName evidence="2">MATH domain-containing protein</fullName>
    </submittedName>
</protein>
<name>A0A5S9MPZ0_CAEEL</name>
<accession>A0A5S9MPZ0</accession>
<dbReference type="CTD" id="43578473"/>
<evidence type="ECO:0000259" key="1">
    <source>
        <dbReference type="SMART" id="SM00061"/>
    </source>
</evidence>
<dbReference type="Pfam" id="PF00917">
    <property type="entry name" value="MATH"/>
    <property type="match status" value="1"/>
</dbReference>
<dbReference type="Proteomes" id="UP000001940">
    <property type="component" value="Chromosome II"/>
</dbReference>
<dbReference type="CDD" id="cd00121">
    <property type="entry name" value="MATH"/>
    <property type="match status" value="1"/>
</dbReference>
<evidence type="ECO:0000313" key="2">
    <source>
        <dbReference type="EMBL" id="CAA0059147.1"/>
    </source>
</evidence>
<gene>
    <name evidence="2 4" type="ORF">C46F9.6</name>
    <name evidence="2" type="ORF">CELE_C46F9.6</name>
</gene>
<dbReference type="GeneID" id="43578473"/>
<dbReference type="PANTHER" id="PTHR46308">
    <property type="entry name" value="MATH (MEPRIN-ASSOCIATED TRAF HOMOLOGY) DOMAIN CONTAINING"/>
    <property type="match status" value="1"/>
</dbReference>
<keyword evidence="3" id="KW-1185">Reference proteome</keyword>
<organism evidence="2 3">
    <name type="scientific">Caenorhabditis elegans</name>
    <dbReference type="NCBI Taxonomy" id="6239"/>
    <lineage>
        <taxon>Eukaryota</taxon>
        <taxon>Metazoa</taxon>
        <taxon>Ecdysozoa</taxon>
        <taxon>Nematoda</taxon>
        <taxon>Chromadorea</taxon>
        <taxon>Rhabditida</taxon>
        <taxon>Rhabditina</taxon>
        <taxon>Rhabditomorpha</taxon>
        <taxon>Rhabditoidea</taxon>
        <taxon>Rhabditidae</taxon>
        <taxon>Peloderinae</taxon>
        <taxon>Caenorhabditis</taxon>
    </lineage>
</organism>
<feature type="domain" description="MATH" evidence="1">
    <location>
        <begin position="9"/>
        <end position="87"/>
    </location>
</feature>
<dbReference type="AlphaFoldDB" id="A0A5S9MPZ0"/>
<dbReference type="EMBL" id="BX284602">
    <property type="protein sequence ID" value="CAA0059147.1"/>
    <property type="molecule type" value="Genomic_DNA"/>
</dbReference>
<proteinExistence type="predicted"/>